<name>A0A8H7AYM3_9PLEO</name>
<evidence type="ECO:0000313" key="2">
    <source>
        <dbReference type="EMBL" id="KAF7672015.1"/>
    </source>
</evidence>
<dbReference type="RefSeq" id="XP_038782375.1">
    <property type="nucleotide sequence ID" value="XM_038934961.1"/>
</dbReference>
<evidence type="ECO:0000313" key="3">
    <source>
        <dbReference type="Proteomes" id="UP000596902"/>
    </source>
</evidence>
<reference evidence="2" key="1">
    <citation type="submission" date="2020-01" db="EMBL/GenBank/DDBJ databases">
        <authorList>
            <person name="Feng Z.H.Z."/>
        </authorList>
    </citation>
    <scope>NUCLEOTIDE SEQUENCE</scope>
    <source>
        <strain evidence="2">CBS107.38</strain>
    </source>
</reference>
<accession>A0A8H7AYM3</accession>
<gene>
    <name evidence="2" type="ORF">GT037_009914</name>
</gene>
<dbReference type="Proteomes" id="UP000596902">
    <property type="component" value="Unassembled WGS sequence"/>
</dbReference>
<feature type="compositionally biased region" description="Polar residues" evidence="1">
    <location>
        <begin position="111"/>
        <end position="123"/>
    </location>
</feature>
<feature type="region of interest" description="Disordered" evidence="1">
    <location>
        <begin position="111"/>
        <end position="134"/>
    </location>
</feature>
<comment type="caution">
    <text evidence="2">The sequence shown here is derived from an EMBL/GenBank/DDBJ whole genome shotgun (WGS) entry which is preliminary data.</text>
</comment>
<sequence length="141" mass="16001">MWSLDALLNPTQSALTSLVAALPTWATLQTQMSFNTLAILPCYSAFCGLWLYPDFSACDEATMVRCRYAFRPSLVFRVSPWNRGNVRCESTQYPIACSILKYQNPQQTRNYPTARSASNAITQPPSPRRQKRPGRMHIFFG</sequence>
<protein>
    <submittedName>
        <fullName evidence="2">Uncharacterized protein</fullName>
    </submittedName>
</protein>
<proteinExistence type="predicted"/>
<keyword evidence="3" id="KW-1185">Reference proteome</keyword>
<reference evidence="2" key="2">
    <citation type="submission" date="2020-08" db="EMBL/GenBank/DDBJ databases">
        <title>Draft Genome Sequence of Cumin Blight Pathogen Alternaria burnsii.</title>
        <authorList>
            <person name="Feng Z."/>
        </authorList>
    </citation>
    <scope>NUCLEOTIDE SEQUENCE</scope>
    <source>
        <strain evidence="2">CBS107.38</strain>
    </source>
</reference>
<organism evidence="2 3">
    <name type="scientific">Alternaria burnsii</name>
    <dbReference type="NCBI Taxonomy" id="1187904"/>
    <lineage>
        <taxon>Eukaryota</taxon>
        <taxon>Fungi</taxon>
        <taxon>Dikarya</taxon>
        <taxon>Ascomycota</taxon>
        <taxon>Pezizomycotina</taxon>
        <taxon>Dothideomycetes</taxon>
        <taxon>Pleosporomycetidae</taxon>
        <taxon>Pleosporales</taxon>
        <taxon>Pleosporineae</taxon>
        <taxon>Pleosporaceae</taxon>
        <taxon>Alternaria</taxon>
        <taxon>Alternaria sect. Alternaria</taxon>
    </lineage>
</organism>
<evidence type="ECO:0000256" key="1">
    <source>
        <dbReference type="SAM" id="MobiDB-lite"/>
    </source>
</evidence>
<dbReference type="EMBL" id="JAAABM010000018">
    <property type="protein sequence ID" value="KAF7672015.1"/>
    <property type="molecule type" value="Genomic_DNA"/>
</dbReference>
<dbReference type="GeneID" id="62208139"/>
<dbReference type="AlphaFoldDB" id="A0A8H7AYM3"/>